<dbReference type="GO" id="GO:0016020">
    <property type="term" value="C:membrane"/>
    <property type="evidence" value="ECO:0007669"/>
    <property type="project" value="TreeGrafter"/>
</dbReference>
<dbReference type="PANTHER" id="PTHR43798:SF33">
    <property type="entry name" value="HYDROLASE, PUTATIVE (AFU_ORTHOLOGUE AFUA_2G14860)-RELATED"/>
    <property type="match status" value="1"/>
</dbReference>
<dbReference type="Pfam" id="PF00561">
    <property type="entry name" value="Abhydrolase_1"/>
    <property type="match status" value="1"/>
</dbReference>
<dbReference type="AlphaFoldDB" id="B7KFB2"/>
<dbReference type="InterPro" id="IPR050266">
    <property type="entry name" value="AB_hydrolase_sf"/>
</dbReference>
<dbReference type="GO" id="GO:0047372">
    <property type="term" value="F:monoacylglycerol lipase activity"/>
    <property type="evidence" value="ECO:0007669"/>
    <property type="project" value="TreeGrafter"/>
</dbReference>
<dbReference type="EMBL" id="CP001291">
    <property type="protein sequence ID" value="ACK71828.1"/>
    <property type="molecule type" value="Genomic_DNA"/>
</dbReference>
<dbReference type="eggNOG" id="COG0596">
    <property type="taxonomic scope" value="Bacteria"/>
</dbReference>
<keyword evidence="2" id="KW-0378">Hydrolase</keyword>
<protein>
    <submittedName>
        <fullName evidence="2">Alpha/beta hydrolase fold protein</fullName>
    </submittedName>
</protein>
<evidence type="ECO:0000313" key="3">
    <source>
        <dbReference type="Proteomes" id="UP000002384"/>
    </source>
</evidence>
<evidence type="ECO:0000313" key="2">
    <source>
        <dbReference type="EMBL" id="ACK71828.1"/>
    </source>
</evidence>
<dbReference type="STRING" id="65393.PCC7424_3433"/>
<dbReference type="HOGENOM" id="CLU_020336_1_0_3"/>
<dbReference type="RefSeq" id="WP_015955423.1">
    <property type="nucleotide sequence ID" value="NC_011729.1"/>
</dbReference>
<dbReference type="SUPFAM" id="SSF53474">
    <property type="entry name" value="alpha/beta-Hydrolases"/>
    <property type="match status" value="1"/>
</dbReference>
<dbReference type="KEGG" id="cyc:PCC7424_3433"/>
<dbReference type="GO" id="GO:0046464">
    <property type="term" value="P:acylglycerol catabolic process"/>
    <property type="evidence" value="ECO:0007669"/>
    <property type="project" value="TreeGrafter"/>
</dbReference>
<organism evidence="2 3">
    <name type="scientific">Gloeothece citriformis (strain PCC 7424)</name>
    <name type="common">Cyanothece sp. (strain PCC 7424)</name>
    <dbReference type="NCBI Taxonomy" id="65393"/>
    <lineage>
        <taxon>Bacteria</taxon>
        <taxon>Bacillati</taxon>
        <taxon>Cyanobacteriota</taxon>
        <taxon>Cyanophyceae</taxon>
        <taxon>Oscillatoriophycideae</taxon>
        <taxon>Chroococcales</taxon>
        <taxon>Aphanothecaceae</taxon>
        <taxon>Gloeothece</taxon>
        <taxon>Gloeothece citriformis</taxon>
    </lineage>
</organism>
<name>B7KFB2_GLOC7</name>
<dbReference type="OrthoDB" id="252464at2"/>
<dbReference type="InterPro" id="IPR029058">
    <property type="entry name" value="AB_hydrolase_fold"/>
</dbReference>
<dbReference type="Proteomes" id="UP000002384">
    <property type="component" value="Chromosome"/>
</dbReference>
<reference evidence="3" key="1">
    <citation type="journal article" date="2011" name="MBio">
        <title>Novel metabolic attributes of the genus Cyanothece, comprising a group of unicellular nitrogen-fixing Cyanobacteria.</title>
        <authorList>
            <person name="Bandyopadhyay A."/>
            <person name="Elvitigala T."/>
            <person name="Welsh E."/>
            <person name="Stockel J."/>
            <person name="Liberton M."/>
            <person name="Min H."/>
            <person name="Sherman L.A."/>
            <person name="Pakrasi H.B."/>
        </authorList>
    </citation>
    <scope>NUCLEOTIDE SEQUENCE [LARGE SCALE GENOMIC DNA]</scope>
    <source>
        <strain evidence="3">PCC 7424</strain>
    </source>
</reference>
<evidence type="ECO:0000259" key="1">
    <source>
        <dbReference type="Pfam" id="PF00561"/>
    </source>
</evidence>
<dbReference type="InterPro" id="IPR000073">
    <property type="entry name" value="AB_hydrolase_1"/>
</dbReference>
<accession>B7KFB2</accession>
<keyword evidence="3" id="KW-1185">Reference proteome</keyword>
<gene>
    <name evidence="2" type="ordered locus">PCC7424_3433</name>
</gene>
<feature type="domain" description="AB hydrolase-1" evidence="1">
    <location>
        <begin position="29"/>
        <end position="267"/>
    </location>
</feature>
<proteinExistence type="predicted"/>
<sequence length="287" mass="32751">MNKHYITCVDSVGTHKMVYTQWGEEDNPNVLICVHGLTRNGRDFDFLARELAKDYCIICPDVVGRGESDYLTEPKDYNLMVYAKDILTLLHHLNLSKVDWLGTSMGGLIGMAIASQPESLIRRLILNDVGPFIPQGAMQRIGGYLLKEQPTFIDLNIAQEYMRSKYQPFGNLTDEQWQHLTQYSVKSLPEGGYTLNYDPQISFPYQNTPLESLKAQEFWQWWEGISCPILLLHGQESDLLLPDTISQMKEIHPDMTVVSFPDVGHAPALMNDEQIQIIKNWLAETKS</sequence>
<dbReference type="PANTHER" id="PTHR43798">
    <property type="entry name" value="MONOACYLGLYCEROL LIPASE"/>
    <property type="match status" value="1"/>
</dbReference>
<dbReference type="PRINTS" id="PR00111">
    <property type="entry name" value="ABHYDROLASE"/>
</dbReference>
<dbReference type="Gene3D" id="3.40.50.1820">
    <property type="entry name" value="alpha/beta hydrolase"/>
    <property type="match status" value="1"/>
</dbReference>